<dbReference type="InterPro" id="IPR010730">
    <property type="entry name" value="HET"/>
</dbReference>
<protein>
    <recommendedName>
        <fullName evidence="1">Heterokaryon incompatibility domain-containing protein</fullName>
    </recommendedName>
</protein>
<feature type="domain" description="Heterokaryon incompatibility" evidence="1">
    <location>
        <begin position="248"/>
        <end position="402"/>
    </location>
</feature>
<dbReference type="Pfam" id="PF06985">
    <property type="entry name" value="HET"/>
    <property type="match status" value="1"/>
</dbReference>
<name>A0A4Q4TJ79_9PEZI</name>
<reference evidence="2 3" key="1">
    <citation type="submission" date="2018-06" db="EMBL/GenBank/DDBJ databases">
        <title>Complete Genomes of Monosporascus.</title>
        <authorList>
            <person name="Robinson A.J."/>
            <person name="Natvig D.O."/>
        </authorList>
    </citation>
    <scope>NUCLEOTIDE SEQUENCE [LARGE SCALE GENOMIC DNA]</scope>
    <source>
        <strain evidence="2 3">CBS 110550</strain>
    </source>
</reference>
<keyword evidence="3" id="KW-1185">Reference proteome</keyword>
<dbReference type="OrthoDB" id="4719949at2759"/>
<dbReference type="PANTHER" id="PTHR24148">
    <property type="entry name" value="ANKYRIN REPEAT DOMAIN-CONTAINING PROTEIN 39 HOMOLOG-RELATED"/>
    <property type="match status" value="1"/>
</dbReference>
<proteinExistence type="predicted"/>
<dbReference type="STRING" id="155417.A0A4Q4TJ79"/>
<gene>
    <name evidence="2" type="ORF">DL764_003050</name>
</gene>
<accession>A0A4Q4TJ79</accession>
<dbReference type="InterPro" id="IPR052895">
    <property type="entry name" value="HetReg/Transcr_Mod"/>
</dbReference>
<organism evidence="2 3">
    <name type="scientific">Monosporascus ibericus</name>
    <dbReference type="NCBI Taxonomy" id="155417"/>
    <lineage>
        <taxon>Eukaryota</taxon>
        <taxon>Fungi</taxon>
        <taxon>Dikarya</taxon>
        <taxon>Ascomycota</taxon>
        <taxon>Pezizomycotina</taxon>
        <taxon>Sordariomycetes</taxon>
        <taxon>Xylariomycetidae</taxon>
        <taxon>Xylariales</taxon>
        <taxon>Xylariales incertae sedis</taxon>
        <taxon>Monosporascus</taxon>
    </lineage>
</organism>
<dbReference type="Pfam" id="PF26639">
    <property type="entry name" value="Het-6_barrel"/>
    <property type="match status" value="1"/>
</dbReference>
<dbReference type="EMBL" id="QJNU01000122">
    <property type="protein sequence ID" value="RYP06628.1"/>
    <property type="molecule type" value="Genomic_DNA"/>
</dbReference>
<comment type="caution">
    <text evidence="2">The sequence shown here is derived from an EMBL/GenBank/DDBJ whole genome shotgun (WGS) entry which is preliminary data.</text>
</comment>
<dbReference type="PANTHER" id="PTHR24148:SF73">
    <property type="entry name" value="HET DOMAIN PROTEIN (AFU_ORTHOLOGUE AFUA_8G01020)"/>
    <property type="match status" value="1"/>
</dbReference>
<evidence type="ECO:0000313" key="2">
    <source>
        <dbReference type="EMBL" id="RYP06628.1"/>
    </source>
</evidence>
<dbReference type="Proteomes" id="UP000293360">
    <property type="component" value="Unassembled WGS sequence"/>
</dbReference>
<evidence type="ECO:0000313" key="3">
    <source>
        <dbReference type="Proteomes" id="UP000293360"/>
    </source>
</evidence>
<sequence>MNASSASRFPKPQLPADLRRYYKLPTITETFLELEAKDGTIGELGWRTGRPAVSERFWVLQRALELIYGPPGYVIRRGISHLDSLTASIGFCSRFGYTPSNLLGFIVVSVVYSLLRTRRTTQALSTFPTWILRLVLLLCCVRGLQVSHLWDGILRQPWAVVPGTVLAVGAAFAFRWPGLPDAKFEYQEKLRHTTLWDPHGTQDHGYADTDHPDDISVRLLHLHPRLPFHPVTGSLLVTALGLSGRPRYEAISYTWGKDPTKKKTLIVDGKAFLCTTATYEALRDSTSWWRSRYIWIDYVCIDQSDKLEKNYQVGCMKYIYSRAECVRVQMVPPRVPEHGTRVDASGVSVFVQRIAGFVDNWDPSAADIVKFFQWEQETFGRWDALVEFFANPWFSRVWIIQEAVCASPVTVYYGSRYVNWNYMGQVANVLAEPAVLPLLRRARHGLRARENALRLLNIMRIRNMHKKYYMYVPYMHRDPNMRSLFHIAMPWRISPLSDLLSGFRYFDTTDPRDKIYALLGLIVDKERPHPLLCPDYAMSPSELMNLTARHLINAGSYFDVISFVGTGHARMRDGESQAKGMASWAADWTCAPLGVPLHDPRSANFARIKYGAADQADELWMQGERSDEIAAAWPGEDGSTWFADEPVEIDPATGRPAFNRERVRELVGHHDRALEFVLRAGGTDESDARECLWRTLIGDRTETERPAPWEAGQLYARWVENTRALMTCNVSELSAVDRIVPHLTAWNDLLWKCAVGRRLCLTTRGHMGMVPMGARAGDSVAFLYGAATPFVLRKVWGDPGSPGHDRPPTSFTKATSGLYEFIGQCYVHGVMDGEALRGEGHSDIFRIW</sequence>
<evidence type="ECO:0000259" key="1">
    <source>
        <dbReference type="Pfam" id="PF06985"/>
    </source>
</evidence>
<dbReference type="AlphaFoldDB" id="A0A4Q4TJ79"/>